<sequence>MTQRQSPTATIVDIHTHVYTPLFMEILRSRDAVPYIRSFPPDTSDRLIILPGEDSPDTPATSRGRPIGPDYYDISKKIEFMDTHGIDISVISLANPWLDFLPTEDALRVTQQVNDELNNLCASYPGRLYAFGALPLSGSVAEVIQEIKRLAQLRYVRGVIMGTSGLGDGLDDPRLDSVWGALQETKQTIFLHPHYGLPKEVYGSRQDNYGHVLALAMGFPMETTIAVARMFLSGVWDKWTKLSVLLAHSGGTLPFLAGRLESCILHDRHIMEKGKDEKRRTIWDILQNNILLDSVVYARAGLKAATEVAGSDRILFGTDHPFFPPLTNEEGGKEEQWLSVTMNYRAVQEEFEPKTLDGILGGNAIRLLRLE</sequence>
<dbReference type="Gene3D" id="3.20.20.140">
    <property type="entry name" value="Metal-dependent hydrolases"/>
    <property type="match status" value="1"/>
</dbReference>
<keyword evidence="2 3" id="KW-0456">Lyase</keyword>
<gene>
    <name evidence="5" type="ORF">L211DRAFT_839622</name>
</gene>
<dbReference type="Pfam" id="PF04909">
    <property type="entry name" value="Amidohydro_2"/>
    <property type="match status" value="1"/>
</dbReference>
<dbReference type="PANTHER" id="PTHR21240:SF28">
    <property type="entry name" value="ISO-OROTATE DECARBOXYLASE (EUROFUNG)"/>
    <property type="match status" value="1"/>
</dbReference>
<dbReference type="InterPro" id="IPR032465">
    <property type="entry name" value="ACMSD"/>
</dbReference>
<dbReference type="EMBL" id="ML121551">
    <property type="protein sequence ID" value="RPB22574.1"/>
    <property type="molecule type" value="Genomic_DNA"/>
</dbReference>
<accession>A0A3N4LI41</accession>
<keyword evidence="5" id="KW-0378">Hydrolase</keyword>
<dbReference type="OrthoDB" id="191270at2759"/>
<evidence type="ECO:0000259" key="4">
    <source>
        <dbReference type="Pfam" id="PF04909"/>
    </source>
</evidence>
<keyword evidence="1 3" id="KW-0210">Decarboxylase</keyword>
<dbReference type="STRING" id="1051890.A0A3N4LI41"/>
<keyword evidence="6" id="KW-1185">Reference proteome</keyword>
<dbReference type="GO" id="GO:0016831">
    <property type="term" value="F:carboxy-lyase activity"/>
    <property type="evidence" value="ECO:0007669"/>
    <property type="project" value="UniProtKB-KW"/>
</dbReference>
<dbReference type="AlphaFoldDB" id="A0A3N4LI41"/>
<evidence type="ECO:0000313" key="5">
    <source>
        <dbReference type="EMBL" id="RPB22574.1"/>
    </source>
</evidence>
<comment type="similarity">
    <text evidence="3">Belongs to the metallo-dependent hydrolases superfamily.</text>
</comment>
<dbReference type="GO" id="GO:0019748">
    <property type="term" value="P:secondary metabolic process"/>
    <property type="evidence" value="ECO:0007669"/>
    <property type="project" value="TreeGrafter"/>
</dbReference>
<dbReference type="Proteomes" id="UP000267821">
    <property type="component" value="Unassembled WGS sequence"/>
</dbReference>
<evidence type="ECO:0000256" key="1">
    <source>
        <dbReference type="ARBA" id="ARBA00022793"/>
    </source>
</evidence>
<organism evidence="5 6">
    <name type="scientific">Terfezia boudieri ATCC MYA-4762</name>
    <dbReference type="NCBI Taxonomy" id="1051890"/>
    <lineage>
        <taxon>Eukaryota</taxon>
        <taxon>Fungi</taxon>
        <taxon>Dikarya</taxon>
        <taxon>Ascomycota</taxon>
        <taxon>Pezizomycotina</taxon>
        <taxon>Pezizomycetes</taxon>
        <taxon>Pezizales</taxon>
        <taxon>Pezizaceae</taxon>
        <taxon>Terfezia</taxon>
    </lineage>
</organism>
<reference evidence="5 6" key="1">
    <citation type="journal article" date="2018" name="Nat. Ecol. Evol.">
        <title>Pezizomycetes genomes reveal the molecular basis of ectomycorrhizal truffle lifestyle.</title>
        <authorList>
            <person name="Murat C."/>
            <person name="Payen T."/>
            <person name="Noel B."/>
            <person name="Kuo A."/>
            <person name="Morin E."/>
            <person name="Chen J."/>
            <person name="Kohler A."/>
            <person name="Krizsan K."/>
            <person name="Balestrini R."/>
            <person name="Da Silva C."/>
            <person name="Montanini B."/>
            <person name="Hainaut M."/>
            <person name="Levati E."/>
            <person name="Barry K.W."/>
            <person name="Belfiori B."/>
            <person name="Cichocki N."/>
            <person name="Clum A."/>
            <person name="Dockter R.B."/>
            <person name="Fauchery L."/>
            <person name="Guy J."/>
            <person name="Iotti M."/>
            <person name="Le Tacon F."/>
            <person name="Lindquist E.A."/>
            <person name="Lipzen A."/>
            <person name="Malagnac F."/>
            <person name="Mello A."/>
            <person name="Molinier V."/>
            <person name="Miyauchi S."/>
            <person name="Poulain J."/>
            <person name="Riccioni C."/>
            <person name="Rubini A."/>
            <person name="Sitrit Y."/>
            <person name="Splivallo R."/>
            <person name="Traeger S."/>
            <person name="Wang M."/>
            <person name="Zifcakova L."/>
            <person name="Wipf D."/>
            <person name="Zambonelli A."/>
            <person name="Paolocci F."/>
            <person name="Nowrousian M."/>
            <person name="Ottonello S."/>
            <person name="Baldrian P."/>
            <person name="Spatafora J.W."/>
            <person name="Henrissat B."/>
            <person name="Nagy L.G."/>
            <person name="Aury J.M."/>
            <person name="Wincker P."/>
            <person name="Grigoriev I.V."/>
            <person name="Bonfante P."/>
            <person name="Martin F.M."/>
        </authorList>
    </citation>
    <scope>NUCLEOTIDE SEQUENCE [LARGE SCALE GENOMIC DNA]</scope>
    <source>
        <strain evidence="5 6">ATCC MYA-4762</strain>
    </source>
</reference>
<dbReference type="InterPro" id="IPR032466">
    <property type="entry name" value="Metal_Hydrolase"/>
</dbReference>
<dbReference type="PANTHER" id="PTHR21240">
    <property type="entry name" value="2-AMINO-3-CARBOXYLMUCONATE-6-SEMIALDEHYDE DECARBOXYLASE"/>
    <property type="match status" value="1"/>
</dbReference>
<protein>
    <submittedName>
        <fullName evidence="5">Amidohydrolase 2</fullName>
    </submittedName>
</protein>
<feature type="domain" description="Amidohydrolase-related" evidence="4">
    <location>
        <begin position="13"/>
        <end position="370"/>
    </location>
</feature>
<dbReference type="InParanoid" id="A0A3N4LI41"/>
<dbReference type="InterPro" id="IPR006680">
    <property type="entry name" value="Amidohydro-rel"/>
</dbReference>
<name>A0A3N4LI41_9PEZI</name>
<dbReference type="SUPFAM" id="SSF51556">
    <property type="entry name" value="Metallo-dependent hydrolases"/>
    <property type="match status" value="1"/>
</dbReference>
<evidence type="ECO:0000256" key="2">
    <source>
        <dbReference type="ARBA" id="ARBA00023239"/>
    </source>
</evidence>
<proteinExistence type="inferred from homology"/>
<evidence type="ECO:0000256" key="3">
    <source>
        <dbReference type="RuleBase" id="RU366045"/>
    </source>
</evidence>
<evidence type="ECO:0000313" key="6">
    <source>
        <dbReference type="Proteomes" id="UP000267821"/>
    </source>
</evidence>
<dbReference type="GO" id="GO:0016787">
    <property type="term" value="F:hydrolase activity"/>
    <property type="evidence" value="ECO:0007669"/>
    <property type="project" value="UniProtKB-KW"/>
</dbReference>
<dbReference type="FunFam" id="3.20.20.140:FF:000055">
    <property type="entry name" value="Uracil-5-carboxylate decarboxylase"/>
    <property type="match status" value="1"/>
</dbReference>
<dbReference type="GO" id="GO:0005829">
    <property type="term" value="C:cytosol"/>
    <property type="evidence" value="ECO:0007669"/>
    <property type="project" value="TreeGrafter"/>
</dbReference>